<dbReference type="Proteomes" id="UP000198862">
    <property type="component" value="Unassembled WGS sequence"/>
</dbReference>
<dbReference type="Pfam" id="PF00497">
    <property type="entry name" value="SBP_bac_3"/>
    <property type="match status" value="1"/>
</dbReference>
<sequence>MRLNLFQRLYLFYDSCVTELIIKVLMLIFGLYFLPLEAASLTVVFEHNPPFQMIDSDGIGHGAVYDFSKKLLKYAKLDASFEGMPWARIIQKEINHPNRLILSITKTELRSENFIWLIKVYSGRQYVWKKANKQDPKRILVAMERNSHKATGLKSYFQEKNVVEFLDSEQALAALVKNYVQRYVGTTFAVHGKLAQLGYGMGEVERRELFDQYNNGTMDLYLALTKGSSVEIYNRLNTALEHPEILQDVNSLLLKFEQKEKDIILESK</sequence>
<protein>
    <submittedName>
        <fullName evidence="3">Extracellular solute-binding protein, family 3</fullName>
    </submittedName>
</protein>
<dbReference type="AlphaFoldDB" id="A0A1I1IPK1"/>
<feature type="transmembrane region" description="Helical" evidence="1">
    <location>
        <begin position="12"/>
        <end position="34"/>
    </location>
</feature>
<keyword evidence="1" id="KW-1133">Transmembrane helix</keyword>
<dbReference type="STRING" id="1123010.SAMN02745724_01543"/>
<proteinExistence type="predicted"/>
<keyword evidence="4" id="KW-1185">Reference proteome</keyword>
<dbReference type="EMBL" id="FOLO01000008">
    <property type="protein sequence ID" value="SFC37642.1"/>
    <property type="molecule type" value="Genomic_DNA"/>
</dbReference>
<keyword evidence="1" id="KW-0812">Transmembrane</keyword>
<accession>A0A1I1IPK1</accession>
<evidence type="ECO:0000259" key="2">
    <source>
        <dbReference type="Pfam" id="PF00497"/>
    </source>
</evidence>
<evidence type="ECO:0000313" key="4">
    <source>
        <dbReference type="Proteomes" id="UP000198862"/>
    </source>
</evidence>
<gene>
    <name evidence="3" type="ORF">SAMN02745724_01543</name>
</gene>
<organism evidence="3 4">
    <name type="scientific">Pseudoalteromonas denitrificans DSM 6059</name>
    <dbReference type="NCBI Taxonomy" id="1123010"/>
    <lineage>
        <taxon>Bacteria</taxon>
        <taxon>Pseudomonadati</taxon>
        <taxon>Pseudomonadota</taxon>
        <taxon>Gammaproteobacteria</taxon>
        <taxon>Alteromonadales</taxon>
        <taxon>Pseudoalteromonadaceae</taxon>
        <taxon>Pseudoalteromonas</taxon>
    </lineage>
</organism>
<dbReference type="SUPFAM" id="SSF53850">
    <property type="entry name" value="Periplasmic binding protein-like II"/>
    <property type="match status" value="1"/>
</dbReference>
<feature type="domain" description="Solute-binding protein family 3/N-terminal" evidence="2">
    <location>
        <begin position="42"/>
        <end position="240"/>
    </location>
</feature>
<dbReference type="Gene3D" id="3.40.190.10">
    <property type="entry name" value="Periplasmic binding protein-like II"/>
    <property type="match status" value="2"/>
</dbReference>
<dbReference type="InterPro" id="IPR001638">
    <property type="entry name" value="Solute-binding_3/MltF_N"/>
</dbReference>
<keyword evidence="1" id="KW-0472">Membrane</keyword>
<evidence type="ECO:0000313" key="3">
    <source>
        <dbReference type="EMBL" id="SFC37642.1"/>
    </source>
</evidence>
<evidence type="ECO:0000256" key="1">
    <source>
        <dbReference type="SAM" id="Phobius"/>
    </source>
</evidence>
<name>A0A1I1IPK1_9GAMM</name>
<reference evidence="3 4" key="1">
    <citation type="submission" date="2016-10" db="EMBL/GenBank/DDBJ databases">
        <authorList>
            <person name="de Groot N.N."/>
        </authorList>
    </citation>
    <scope>NUCLEOTIDE SEQUENCE [LARGE SCALE GENOMIC DNA]</scope>
    <source>
        <strain evidence="3 4">DSM 6059</strain>
    </source>
</reference>